<reference evidence="2" key="1">
    <citation type="submission" date="2021-05" db="EMBL/GenBank/DDBJ databases">
        <title>Whole genome sequence of Curtobacterium flaccumfaciens pv. flaccumfaciens strain CFBP 3417.</title>
        <authorList>
            <person name="Osdaghi E."/>
            <person name="Taghouti G."/>
            <person name="Portier P."/>
            <person name="Fazliarab A."/>
            <person name="Taghavi S.M."/>
            <person name="Briand M."/>
            <person name="Le-Saux M."/>
            <person name="Jacques M.-A."/>
        </authorList>
    </citation>
    <scope>NUCLEOTIDE SEQUENCE</scope>
    <source>
        <strain evidence="2">CFBP 3417</strain>
    </source>
</reference>
<evidence type="ECO:0008006" key="4">
    <source>
        <dbReference type="Google" id="ProtNLM"/>
    </source>
</evidence>
<accession>A0A9Q2ZRS1</accession>
<protein>
    <recommendedName>
        <fullName evidence="4">Capsid maturation protease</fullName>
    </recommendedName>
</protein>
<gene>
    <name evidence="2" type="ORF">KK103_11905</name>
</gene>
<dbReference type="AlphaFoldDB" id="A0A9Q2ZRS1"/>
<feature type="region of interest" description="Disordered" evidence="1">
    <location>
        <begin position="223"/>
        <end position="245"/>
    </location>
</feature>
<dbReference type="EMBL" id="JAHEWX010000015">
    <property type="protein sequence ID" value="MBT1542469.1"/>
    <property type="molecule type" value="Genomic_DNA"/>
</dbReference>
<organism evidence="2 3">
    <name type="scientific">Curtobacterium flaccumfaciens pv. flaccumfaciens</name>
    <dbReference type="NCBI Taxonomy" id="138532"/>
    <lineage>
        <taxon>Bacteria</taxon>
        <taxon>Bacillati</taxon>
        <taxon>Actinomycetota</taxon>
        <taxon>Actinomycetes</taxon>
        <taxon>Micrococcales</taxon>
        <taxon>Microbacteriaceae</taxon>
        <taxon>Curtobacterium</taxon>
    </lineage>
</organism>
<evidence type="ECO:0000313" key="3">
    <source>
        <dbReference type="Proteomes" id="UP000709437"/>
    </source>
</evidence>
<proteinExistence type="predicted"/>
<dbReference type="RefSeq" id="WP_214563263.1">
    <property type="nucleotide sequence ID" value="NZ_JAHEWX010000015.1"/>
</dbReference>
<evidence type="ECO:0000256" key="1">
    <source>
        <dbReference type="SAM" id="MobiDB-lite"/>
    </source>
</evidence>
<evidence type="ECO:0000313" key="2">
    <source>
        <dbReference type="EMBL" id="MBT1542469.1"/>
    </source>
</evidence>
<dbReference type="Proteomes" id="UP000709437">
    <property type="component" value="Unassembled WGS sequence"/>
</dbReference>
<name>A0A9Q2ZRS1_9MICO</name>
<sequence length="283" mass="30052">MATATLDQLTAAHQTTTKQIRDRTLAVTAARWDASPGYRDADIDRLISQILPQVQAGQLATATLTNAYIGQAARISGAAVAPAGVNRDAILGYRGVPSADVYRRGAVTLYTALSNGSPFDAAVAYGLDRMLTIVATELQQAKNRQAQRALEASGFYGYRRVLTGLENCALCAIASTQKYSKHELMPIHPGCDCGVQPVKESDGPGTILDPDLLERTHALIDQKLGGPSDRGARDLGIEKTSSAGKPLSDYTDLVVVNEHGELGPTLAWRSDKFTSAADIAALT</sequence>
<comment type="caution">
    <text evidence="2">The sequence shown here is derived from an EMBL/GenBank/DDBJ whole genome shotgun (WGS) entry which is preliminary data.</text>
</comment>